<protein>
    <submittedName>
        <fullName evidence="1">Uncharacterized protein</fullName>
    </submittedName>
</protein>
<evidence type="ECO:0000313" key="2">
    <source>
        <dbReference type="Proteomes" id="UP000232101"/>
    </source>
</evidence>
<evidence type="ECO:0000313" key="1">
    <source>
        <dbReference type="EMBL" id="PJO43410.1"/>
    </source>
</evidence>
<name>A0A2M9Q5Q3_9BACI</name>
<proteinExistence type="predicted"/>
<accession>A0A2M9Q5Q3</accession>
<sequence length="69" mass="7951">MVKEKGVMKILRNEKRFAVDLVELTNAGETINAKSIRKFGSVQTYTSNDRKEATLVFNKLMKNKTLKFK</sequence>
<gene>
    <name evidence="1" type="ORF">CWD94_12740</name>
</gene>
<dbReference type="EMBL" id="PHQY01000612">
    <property type="protein sequence ID" value="PJO43410.1"/>
    <property type="molecule type" value="Genomic_DNA"/>
</dbReference>
<organism evidence="1 2">
    <name type="scientific">Lysinibacillus xylanilyticus</name>
    <dbReference type="NCBI Taxonomy" id="582475"/>
    <lineage>
        <taxon>Bacteria</taxon>
        <taxon>Bacillati</taxon>
        <taxon>Bacillota</taxon>
        <taxon>Bacilli</taxon>
        <taxon>Bacillales</taxon>
        <taxon>Bacillaceae</taxon>
        <taxon>Lysinibacillus</taxon>
    </lineage>
</organism>
<dbReference type="Proteomes" id="UP000232101">
    <property type="component" value="Unassembled WGS sequence"/>
</dbReference>
<comment type="caution">
    <text evidence="1">The sequence shown here is derived from an EMBL/GenBank/DDBJ whole genome shotgun (WGS) entry which is preliminary data.</text>
</comment>
<dbReference type="AlphaFoldDB" id="A0A2M9Q5Q3"/>
<reference evidence="1 2" key="1">
    <citation type="submission" date="2017-11" db="EMBL/GenBank/DDBJ databases">
        <title>Bacterial isolate from king chilli rhizosphere.</title>
        <authorList>
            <person name="Takhelmayum P."/>
            <person name="Sarangthem I."/>
        </authorList>
    </citation>
    <scope>NUCLEOTIDE SEQUENCE [LARGE SCALE GENOMIC DNA]</scope>
    <source>
        <strain evidence="2">t26</strain>
    </source>
</reference>